<dbReference type="EMBL" id="WIXE01012336">
    <property type="protein sequence ID" value="KAK5976000.1"/>
    <property type="molecule type" value="Genomic_DNA"/>
</dbReference>
<accession>A0AAN8FSY4</accession>
<protein>
    <submittedName>
        <fullName evidence="1">Uncharacterized protein</fullName>
    </submittedName>
</protein>
<dbReference type="Proteomes" id="UP001331761">
    <property type="component" value="Unassembled WGS sequence"/>
</dbReference>
<proteinExistence type="predicted"/>
<reference evidence="1 2" key="1">
    <citation type="submission" date="2019-10" db="EMBL/GenBank/DDBJ databases">
        <title>Assembly and Annotation for the nematode Trichostrongylus colubriformis.</title>
        <authorList>
            <person name="Martin J."/>
        </authorList>
    </citation>
    <scope>NUCLEOTIDE SEQUENCE [LARGE SCALE GENOMIC DNA]</scope>
    <source>
        <strain evidence="1">G859</strain>
        <tissue evidence="1">Whole worm</tissue>
    </source>
</reference>
<name>A0AAN8FSY4_TRICO</name>
<keyword evidence="2" id="KW-1185">Reference proteome</keyword>
<organism evidence="1 2">
    <name type="scientific">Trichostrongylus colubriformis</name>
    <name type="common">Black scour worm</name>
    <dbReference type="NCBI Taxonomy" id="6319"/>
    <lineage>
        <taxon>Eukaryota</taxon>
        <taxon>Metazoa</taxon>
        <taxon>Ecdysozoa</taxon>
        <taxon>Nematoda</taxon>
        <taxon>Chromadorea</taxon>
        <taxon>Rhabditida</taxon>
        <taxon>Rhabditina</taxon>
        <taxon>Rhabditomorpha</taxon>
        <taxon>Strongyloidea</taxon>
        <taxon>Trichostrongylidae</taxon>
        <taxon>Trichostrongylus</taxon>
    </lineage>
</organism>
<comment type="caution">
    <text evidence="1">The sequence shown here is derived from an EMBL/GenBank/DDBJ whole genome shotgun (WGS) entry which is preliminary data.</text>
</comment>
<sequence length="43" mass="4766">GKNLTCSLVPYILNLAIMAVKTWAFGPTDLSQNCSLDLWRTPI</sequence>
<gene>
    <name evidence="1" type="ORF">GCK32_005908</name>
</gene>
<dbReference type="AlphaFoldDB" id="A0AAN8FSY4"/>
<evidence type="ECO:0000313" key="2">
    <source>
        <dbReference type="Proteomes" id="UP001331761"/>
    </source>
</evidence>
<feature type="non-terminal residue" evidence="1">
    <location>
        <position position="1"/>
    </location>
</feature>
<evidence type="ECO:0000313" key="1">
    <source>
        <dbReference type="EMBL" id="KAK5976000.1"/>
    </source>
</evidence>